<evidence type="ECO:0000256" key="4">
    <source>
        <dbReference type="ARBA" id="ARBA00023163"/>
    </source>
</evidence>
<reference evidence="6 7" key="1">
    <citation type="journal article" date="2016" name="ISME J.">
        <title>Global occurrence and heterogeneity of the Roseobacter-clade species Ruegeria mobilis.</title>
        <authorList>
            <person name="Sonnenschein E."/>
            <person name="Gram L."/>
        </authorList>
    </citation>
    <scope>NUCLEOTIDE SEQUENCE [LARGE SCALE GENOMIC DNA]</scope>
    <source>
        <strain evidence="6 7">F1926</strain>
        <plasmid evidence="6 7">unnamed1</plasmid>
    </source>
</reference>
<protein>
    <submittedName>
        <fullName evidence="6">LysR family transcriptional regulator</fullName>
    </submittedName>
</protein>
<keyword evidence="3" id="KW-0238">DNA-binding</keyword>
<dbReference type="InterPro" id="IPR036388">
    <property type="entry name" value="WH-like_DNA-bd_sf"/>
</dbReference>
<dbReference type="InterPro" id="IPR005119">
    <property type="entry name" value="LysR_subst-bd"/>
</dbReference>
<dbReference type="Proteomes" id="UP000013243">
    <property type="component" value="Plasmid unnamed1"/>
</dbReference>
<dbReference type="GeneID" id="28252222"/>
<dbReference type="AlphaFoldDB" id="A0A1B1A955"/>
<gene>
    <name evidence="6" type="ORF">K529_020270</name>
</gene>
<evidence type="ECO:0000256" key="1">
    <source>
        <dbReference type="ARBA" id="ARBA00009437"/>
    </source>
</evidence>
<dbReference type="SUPFAM" id="SSF46785">
    <property type="entry name" value="Winged helix' DNA-binding domain"/>
    <property type="match status" value="1"/>
</dbReference>
<dbReference type="RefSeq" id="WP_005612930.1">
    <property type="nucleotide sequence ID" value="NZ_CP015231.1"/>
</dbReference>
<keyword evidence="6" id="KW-0614">Plasmid</keyword>
<dbReference type="Gene3D" id="1.10.10.10">
    <property type="entry name" value="Winged helix-like DNA-binding domain superfamily/Winged helix DNA-binding domain"/>
    <property type="match status" value="1"/>
</dbReference>
<dbReference type="Pfam" id="PF03466">
    <property type="entry name" value="LysR_substrate"/>
    <property type="match status" value="1"/>
</dbReference>
<accession>A0A1B1A955</accession>
<dbReference type="InterPro" id="IPR058163">
    <property type="entry name" value="LysR-type_TF_proteobact-type"/>
</dbReference>
<dbReference type="PANTHER" id="PTHR30537">
    <property type="entry name" value="HTH-TYPE TRANSCRIPTIONAL REGULATOR"/>
    <property type="match status" value="1"/>
</dbReference>
<dbReference type="FunFam" id="1.10.10.10:FF:000001">
    <property type="entry name" value="LysR family transcriptional regulator"/>
    <property type="match status" value="1"/>
</dbReference>
<keyword evidence="4" id="KW-0804">Transcription</keyword>
<dbReference type="Gene3D" id="3.40.190.290">
    <property type="match status" value="1"/>
</dbReference>
<evidence type="ECO:0000313" key="7">
    <source>
        <dbReference type="Proteomes" id="UP000013243"/>
    </source>
</evidence>
<feature type="domain" description="HTH lysR-type" evidence="5">
    <location>
        <begin position="7"/>
        <end position="64"/>
    </location>
</feature>
<evidence type="ECO:0000313" key="6">
    <source>
        <dbReference type="EMBL" id="ANP43093.1"/>
    </source>
</evidence>
<keyword evidence="2" id="KW-0805">Transcription regulation</keyword>
<geneLocation type="plasmid" evidence="6 7">
    <name>unnamed1</name>
</geneLocation>
<dbReference type="PROSITE" id="PS50931">
    <property type="entry name" value="HTH_LYSR"/>
    <property type="match status" value="1"/>
</dbReference>
<dbReference type="PANTHER" id="PTHR30537:SF3">
    <property type="entry name" value="TRANSCRIPTIONAL REGULATORY PROTEIN"/>
    <property type="match status" value="1"/>
</dbReference>
<dbReference type="KEGG" id="rmb:K529_020270"/>
<dbReference type="SUPFAM" id="SSF53850">
    <property type="entry name" value="Periplasmic binding protein-like II"/>
    <property type="match status" value="1"/>
</dbReference>
<dbReference type="GO" id="GO:0043565">
    <property type="term" value="F:sequence-specific DNA binding"/>
    <property type="evidence" value="ECO:0007669"/>
    <property type="project" value="TreeGrafter"/>
</dbReference>
<organism evidence="6 7">
    <name type="scientific">Tritonibacter mobilis F1926</name>
    <dbReference type="NCBI Taxonomy" id="1265309"/>
    <lineage>
        <taxon>Bacteria</taxon>
        <taxon>Pseudomonadati</taxon>
        <taxon>Pseudomonadota</taxon>
        <taxon>Alphaproteobacteria</taxon>
        <taxon>Rhodobacterales</taxon>
        <taxon>Paracoccaceae</taxon>
        <taxon>Tritonibacter</taxon>
    </lineage>
</organism>
<dbReference type="EMBL" id="CP015231">
    <property type="protein sequence ID" value="ANP43093.1"/>
    <property type="molecule type" value="Genomic_DNA"/>
</dbReference>
<dbReference type="Pfam" id="PF00126">
    <property type="entry name" value="HTH_1"/>
    <property type="match status" value="1"/>
</dbReference>
<evidence type="ECO:0000256" key="3">
    <source>
        <dbReference type="ARBA" id="ARBA00023125"/>
    </source>
</evidence>
<sequence>MDKLRTVDWNHIRAFLVTAEAGSLSAAARQLCLTQPTLSRQVAALEAELGLLLFERIGRKLALTQAGRQLLEHGRHMGDAASALTLTASGQAEAIDGTIRITASDILSSYVLPPILHQLRQIAPQLTIDLVAANDIRDLMRREADIAIRHIRPEQPDLIARQLPDGQAHFYAATSYLDQHGRPQTPEDLATHDFISFGETTRMIEHARDLGLTLRPDQFRIETRNGLVGWDLLRAGFGIAPMHDKVAEQTQGIERIMHWVPTTRFPFWLITHRELHTSRKIRLVFDHLASALTQRI</sequence>
<comment type="similarity">
    <text evidence="1">Belongs to the LysR transcriptional regulatory family.</text>
</comment>
<dbReference type="InterPro" id="IPR000847">
    <property type="entry name" value="LysR_HTH_N"/>
</dbReference>
<name>A0A1B1A955_9RHOB</name>
<proteinExistence type="inferred from homology"/>
<dbReference type="GO" id="GO:0006351">
    <property type="term" value="P:DNA-templated transcription"/>
    <property type="evidence" value="ECO:0007669"/>
    <property type="project" value="TreeGrafter"/>
</dbReference>
<dbReference type="InterPro" id="IPR036390">
    <property type="entry name" value="WH_DNA-bd_sf"/>
</dbReference>
<evidence type="ECO:0000259" key="5">
    <source>
        <dbReference type="PROSITE" id="PS50931"/>
    </source>
</evidence>
<evidence type="ECO:0000256" key="2">
    <source>
        <dbReference type="ARBA" id="ARBA00023015"/>
    </source>
</evidence>
<dbReference type="PRINTS" id="PR00039">
    <property type="entry name" value="HTHLYSR"/>
</dbReference>
<dbReference type="GO" id="GO:0003700">
    <property type="term" value="F:DNA-binding transcription factor activity"/>
    <property type="evidence" value="ECO:0007669"/>
    <property type="project" value="InterPro"/>
</dbReference>